<evidence type="ECO:0000256" key="4">
    <source>
        <dbReference type="ARBA" id="ARBA00022989"/>
    </source>
</evidence>
<gene>
    <name evidence="8" type="ORF">M9R61_11520</name>
</gene>
<comment type="subcellular location">
    <subcellularLocation>
        <location evidence="1 6">Cell membrane</location>
        <topology evidence="1 6">Multi-pass membrane protein</topology>
    </subcellularLocation>
</comment>
<evidence type="ECO:0000259" key="7">
    <source>
        <dbReference type="Pfam" id="PF09335"/>
    </source>
</evidence>
<dbReference type="Proteomes" id="UP001152172">
    <property type="component" value="Unassembled WGS sequence"/>
</dbReference>
<reference evidence="8" key="1">
    <citation type="submission" date="2022-05" db="EMBL/GenBank/DDBJ databases">
        <authorList>
            <person name="Colautti A."/>
            <person name="Iacumin L."/>
        </authorList>
    </citation>
    <scope>NUCLEOTIDE SEQUENCE</scope>
    <source>
        <strain evidence="8">DSM 30747</strain>
    </source>
</reference>
<accession>A0A9X3R9X1</accession>
<evidence type="ECO:0000256" key="2">
    <source>
        <dbReference type="ARBA" id="ARBA00022475"/>
    </source>
</evidence>
<keyword evidence="2 6" id="KW-1003">Cell membrane</keyword>
<feature type="transmembrane region" description="Helical" evidence="6">
    <location>
        <begin position="90"/>
        <end position="113"/>
    </location>
</feature>
<protein>
    <recommendedName>
        <fullName evidence="6">TVP38/TMEM64 family membrane protein</fullName>
    </recommendedName>
</protein>
<sequence length="228" mass="26046">MKNTIQHLTKRQWIIWGGLLLIIVFVIFNKDIVVSLLHGDINEVQLFLERNIGYALFFMALVMLIQNSFTIFPLILVITINISLFGFINGFLWSWFTSVIASIIVLYGVRYVFQEIIIEKFNISLIEKVDANGFAYVLQGRLFPFIPTSLINILSGLSTIRIVPFTIATAIGNFLYFFVLALIPAGILSSDVDEYVIFGIIFATILIYYLVKYVKHKKKSTEKVESLD</sequence>
<feature type="transmembrane region" description="Helical" evidence="6">
    <location>
        <begin position="52"/>
        <end position="78"/>
    </location>
</feature>
<dbReference type="InterPro" id="IPR032816">
    <property type="entry name" value="VTT_dom"/>
</dbReference>
<dbReference type="InterPro" id="IPR015414">
    <property type="entry name" value="TMEM64"/>
</dbReference>
<evidence type="ECO:0000256" key="6">
    <source>
        <dbReference type="RuleBase" id="RU366058"/>
    </source>
</evidence>
<dbReference type="Pfam" id="PF09335">
    <property type="entry name" value="VTT_dom"/>
    <property type="match status" value="1"/>
</dbReference>
<evidence type="ECO:0000256" key="3">
    <source>
        <dbReference type="ARBA" id="ARBA00022692"/>
    </source>
</evidence>
<dbReference type="AlphaFoldDB" id="A0A9X3R9X1"/>
<comment type="similarity">
    <text evidence="6">Belongs to the TVP38/TMEM64 family.</text>
</comment>
<evidence type="ECO:0000256" key="1">
    <source>
        <dbReference type="ARBA" id="ARBA00004651"/>
    </source>
</evidence>
<feature type="transmembrane region" description="Helical" evidence="6">
    <location>
        <begin position="195"/>
        <end position="211"/>
    </location>
</feature>
<comment type="caution">
    <text evidence="8">The sequence shown here is derived from an EMBL/GenBank/DDBJ whole genome shotgun (WGS) entry which is preliminary data.</text>
</comment>
<dbReference type="RefSeq" id="WP_093493621.1">
    <property type="nucleotide sequence ID" value="NZ_CP189791.1"/>
</dbReference>
<keyword evidence="3 6" id="KW-0812">Transmembrane</keyword>
<feature type="domain" description="VTT" evidence="7">
    <location>
        <begin position="76"/>
        <end position="183"/>
    </location>
</feature>
<organism evidence="8 9">
    <name type="scientific">Psychrobacillus psychrodurans</name>
    <dbReference type="NCBI Taxonomy" id="126157"/>
    <lineage>
        <taxon>Bacteria</taxon>
        <taxon>Bacillati</taxon>
        <taxon>Bacillota</taxon>
        <taxon>Bacilli</taxon>
        <taxon>Bacillales</taxon>
        <taxon>Bacillaceae</taxon>
        <taxon>Psychrobacillus</taxon>
    </lineage>
</organism>
<evidence type="ECO:0000313" key="8">
    <source>
        <dbReference type="EMBL" id="MCZ8533940.1"/>
    </source>
</evidence>
<evidence type="ECO:0000313" key="9">
    <source>
        <dbReference type="Proteomes" id="UP001152172"/>
    </source>
</evidence>
<keyword evidence="9" id="KW-1185">Reference proteome</keyword>
<dbReference type="OrthoDB" id="9812980at2"/>
<keyword evidence="5 6" id="KW-0472">Membrane</keyword>
<keyword evidence="4 6" id="KW-1133">Transmembrane helix</keyword>
<dbReference type="PANTHER" id="PTHR12677:SF59">
    <property type="entry name" value="GOLGI APPARATUS MEMBRANE PROTEIN TVP38-RELATED"/>
    <property type="match status" value="1"/>
</dbReference>
<proteinExistence type="inferred from homology"/>
<feature type="transmembrane region" description="Helical" evidence="6">
    <location>
        <begin position="133"/>
        <end position="155"/>
    </location>
</feature>
<dbReference type="GO" id="GO:0005886">
    <property type="term" value="C:plasma membrane"/>
    <property type="evidence" value="ECO:0007669"/>
    <property type="project" value="UniProtKB-SubCell"/>
</dbReference>
<feature type="transmembrane region" description="Helical" evidence="6">
    <location>
        <begin position="162"/>
        <end position="183"/>
    </location>
</feature>
<dbReference type="PANTHER" id="PTHR12677">
    <property type="entry name" value="GOLGI APPARATUS MEMBRANE PROTEIN TVP38-RELATED"/>
    <property type="match status" value="1"/>
</dbReference>
<name>A0A9X3R9X1_9BACI</name>
<evidence type="ECO:0000256" key="5">
    <source>
        <dbReference type="ARBA" id="ARBA00023136"/>
    </source>
</evidence>
<dbReference type="EMBL" id="JAMKBI010000007">
    <property type="protein sequence ID" value="MCZ8533940.1"/>
    <property type="molecule type" value="Genomic_DNA"/>
</dbReference>
<feature type="transmembrane region" description="Helical" evidence="6">
    <location>
        <begin position="12"/>
        <end position="32"/>
    </location>
</feature>